<evidence type="ECO:0000313" key="3">
    <source>
        <dbReference type="Proteomes" id="UP000070089"/>
    </source>
</evidence>
<protein>
    <submittedName>
        <fullName evidence="2">Uncharacterized protein</fullName>
    </submittedName>
</protein>
<name>A0A132NWC1_GIAIN</name>
<gene>
    <name evidence="2" type="ORF">QR46_1598</name>
</gene>
<comment type="caution">
    <text evidence="2">The sequence shown here is derived from an EMBL/GenBank/DDBJ whole genome shotgun (WGS) entry which is preliminary data.</text>
</comment>
<reference evidence="2 3" key="1">
    <citation type="journal article" date="2015" name="Mol. Biochem. Parasitol.">
        <title>Identification of polymorphic genes for use in assemblage B genotyping assays through comparative genomics of multiple assemblage B Giardia duodenalis isolates.</title>
        <authorList>
            <person name="Wielinga C."/>
            <person name="Thompson R.C."/>
            <person name="Monis P."/>
            <person name="Ryan U."/>
        </authorList>
    </citation>
    <scope>NUCLEOTIDE SEQUENCE [LARGE SCALE GENOMIC DNA]</scope>
    <source>
        <strain evidence="2 3">BAH15c1</strain>
    </source>
</reference>
<organism evidence="2 3">
    <name type="scientific">Giardia duodenalis assemblage B</name>
    <dbReference type="NCBI Taxonomy" id="1394984"/>
    <lineage>
        <taxon>Eukaryota</taxon>
        <taxon>Metamonada</taxon>
        <taxon>Diplomonadida</taxon>
        <taxon>Hexamitidae</taxon>
        <taxon>Giardiinae</taxon>
        <taxon>Giardia</taxon>
    </lineage>
</organism>
<sequence>MTDRLFHSGWVLKNDSTTLSHNRGAKPVLASRRGGSVPSTLRRTGTLRQSGLNVATPPSKRHNHFTVHASQVMSKENLPGHIIASTPGHTFGEASASSQQDMRLSNPARQNTPQSNIFSESALHLTGEHVNIGSNKESQPRFDDFSQYYAVLVGTIASTDNPAIAEVSESCNFYTGLTDKQALELKSLVKNKIASKNAFDEVSVVQFLTSLYYSNQSLNKVGLIELIEDLGAAYVVTDPLRIIKERNKRKGLNIYGEPLDTTTSQTLGKPPEAPRKQSKEPSQKDLQIRDEHVLNRLASPDPLPISSSISSVLRQRPDEVSVGVGSINVTANLDEAESEKTLDPEIQQSSSKYGLRLNLLPNAPPLMHESLLLSSRHRSPSIIGLGATPRSDPHARITFVEGSIPPQSDIDLVGGTPRVFDTKPVQRTNNATSPIYNNNTVTINYAEASGFLGGPDKSGISLVAEDYQRGNGNLGNYTMNYLTGLESESIVGYEGPVDTNKEPYVMGRFIDPYDN</sequence>
<feature type="compositionally biased region" description="Basic and acidic residues" evidence="1">
    <location>
        <begin position="272"/>
        <end position="287"/>
    </location>
</feature>
<dbReference type="VEuPathDB" id="GiardiaDB:QR46_1598"/>
<dbReference type="Proteomes" id="UP000070089">
    <property type="component" value="Unassembled WGS sequence"/>
</dbReference>
<evidence type="ECO:0000313" key="2">
    <source>
        <dbReference type="EMBL" id="KWX14367.1"/>
    </source>
</evidence>
<feature type="region of interest" description="Disordered" evidence="1">
    <location>
        <begin position="254"/>
        <end position="287"/>
    </location>
</feature>
<dbReference type="EMBL" id="JXTI01000034">
    <property type="protein sequence ID" value="KWX14367.1"/>
    <property type="molecule type" value="Genomic_DNA"/>
</dbReference>
<evidence type="ECO:0000256" key="1">
    <source>
        <dbReference type="SAM" id="MobiDB-lite"/>
    </source>
</evidence>
<accession>A0A132NWC1</accession>
<dbReference type="OrthoDB" id="10252570at2759"/>
<dbReference type="AlphaFoldDB" id="A0A132NWC1"/>
<proteinExistence type="predicted"/>